<feature type="repeat" description="ANK" evidence="3">
    <location>
        <begin position="361"/>
        <end position="393"/>
    </location>
</feature>
<protein>
    <submittedName>
        <fullName evidence="5">Uncharacterized protein</fullName>
    </submittedName>
</protein>
<dbReference type="AlphaFoldDB" id="A0A0G4FNW9"/>
<keyword evidence="1" id="KW-0677">Repeat</keyword>
<evidence type="ECO:0000256" key="1">
    <source>
        <dbReference type="ARBA" id="ARBA00022737"/>
    </source>
</evidence>
<dbReference type="EMBL" id="CDMZ01000506">
    <property type="protein sequence ID" value="CEM15762.1"/>
    <property type="molecule type" value="Genomic_DNA"/>
</dbReference>
<dbReference type="PANTHER" id="PTHR24126:SF14">
    <property type="entry name" value="ANK_REP_REGION DOMAIN-CONTAINING PROTEIN"/>
    <property type="match status" value="1"/>
</dbReference>
<dbReference type="SUPFAM" id="SSF48403">
    <property type="entry name" value="Ankyrin repeat"/>
    <property type="match status" value="1"/>
</dbReference>
<gene>
    <name evidence="5" type="ORF">Cvel_17947</name>
</gene>
<dbReference type="Gene3D" id="1.25.40.20">
    <property type="entry name" value="Ankyrin repeat-containing domain"/>
    <property type="match status" value="4"/>
</dbReference>
<feature type="region of interest" description="Disordered" evidence="4">
    <location>
        <begin position="1"/>
        <end position="60"/>
    </location>
</feature>
<dbReference type="PANTHER" id="PTHR24126">
    <property type="entry name" value="ANKYRIN REPEAT, PH AND SEC7 DOMAIN CONTAINING PROTEIN SECG-RELATED"/>
    <property type="match status" value="1"/>
</dbReference>
<dbReference type="PROSITE" id="PS50297">
    <property type="entry name" value="ANK_REP_REGION"/>
    <property type="match status" value="5"/>
</dbReference>
<dbReference type="PROSITE" id="PS50088">
    <property type="entry name" value="ANK_REPEAT"/>
    <property type="match status" value="6"/>
</dbReference>
<proteinExistence type="predicted"/>
<feature type="repeat" description="ANK" evidence="3">
    <location>
        <begin position="397"/>
        <end position="429"/>
    </location>
</feature>
<dbReference type="VEuPathDB" id="CryptoDB:Cvel_17947"/>
<feature type="repeat" description="ANK" evidence="3">
    <location>
        <begin position="171"/>
        <end position="203"/>
    </location>
</feature>
<evidence type="ECO:0000256" key="3">
    <source>
        <dbReference type="PROSITE-ProRule" id="PRU00023"/>
    </source>
</evidence>
<keyword evidence="2 3" id="KW-0040">ANK repeat</keyword>
<feature type="repeat" description="ANK" evidence="3">
    <location>
        <begin position="248"/>
        <end position="280"/>
    </location>
</feature>
<evidence type="ECO:0000256" key="2">
    <source>
        <dbReference type="ARBA" id="ARBA00023043"/>
    </source>
</evidence>
<dbReference type="PhylomeDB" id="A0A0G4FNW9"/>
<accession>A0A0G4FNW9</accession>
<dbReference type="PRINTS" id="PR01415">
    <property type="entry name" value="ANKYRIN"/>
</dbReference>
<evidence type="ECO:0000313" key="5">
    <source>
        <dbReference type="EMBL" id="CEM15762.1"/>
    </source>
</evidence>
<feature type="compositionally biased region" description="Low complexity" evidence="4">
    <location>
        <begin position="1"/>
        <end position="17"/>
    </location>
</feature>
<organism evidence="5">
    <name type="scientific">Chromera velia CCMP2878</name>
    <dbReference type="NCBI Taxonomy" id="1169474"/>
    <lineage>
        <taxon>Eukaryota</taxon>
        <taxon>Sar</taxon>
        <taxon>Alveolata</taxon>
        <taxon>Colpodellida</taxon>
        <taxon>Chromeraceae</taxon>
        <taxon>Chromera</taxon>
    </lineage>
</organism>
<reference evidence="5" key="1">
    <citation type="submission" date="2014-11" db="EMBL/GenBank/DDBJ databases">
        <authorList>
            <person name="Otto D Thomas"/>
            <person name="Naeem Raeece"/>
        </authorList>
    </citation>
    <scope>NUCLEOTIDE SEQUENCE</scope>
</reference>
<dbReference type="InterPro" id="IPR002110">
    <property type="entry name" value="Ankyrin_rpt"/>
</dbReference>
<feature type="repeat" description="ANK" evidence="3">
    <location>
        <begin position="281"/>
        <end position="309"/>
    </location>
</feature>
<name>A0A0G4FNW9_9ALVE</name>
<dbReference type="Pfam" id="PF12796">
    <property type="entry name" value="Ank_2"/>
    <property type="match status" value="4"/>
</dbReference>
<feature type="repeat" description="ANK" evidence="3">
    <location>
        <begin position="328"/>
        <end position="360"/>
    </location>
</feature>
<dbReference type="InterPro" id="IPR036770">
    <property type="entry name" value="Ankyrin_rpt-contain_sf"/>
</dbReference>
<sequence>MTLPSAASPSARSSSKSLGTTGPTADPVRTTPPCKEVVESPSGEGSLALPEDSPSSPSRFQLTPMILQNVRRFRPVSAEFLKRMVKCRWSGEAEDEKHERSVNLLLLLRVGADVNGSLDIPSSDVSSWMRPACLLGGPKESILHFAARRGDTVAVSTLLSLGVAVNRSTPGGFTALFAGAAEGHAEAVKILLRAGADARIQSNWGWSALLVASSSGQTAVVREIVSVEKGKGNIAELLEAQGAGFGFEGTTALMVASGRGHLDVVRVLIEAGALVDAVDRRGWTPLHTASFKGNVDVVLELLQCGASVNQGCTGSIGEVNGTSVGWVSGRTPLMAASFKGYTEIVVALIKADADVEAKDHWGETALIRGARQGSTGAVRALLSAGADPNVRTRSLYGGCIALVLAARGGHVEVVRALLESNAGVNNQEKDRRMALEAASERGHVEVVKTMLEAGVTDDPLGQPALEAASREGHTAVVQVLEKGNFPLGHVPRKLSK</sequence>
<dbReference type="SMART" id="SM00248">
    <property type="entry name" value="ANK"/>
    <property type="match status" value="9"/>
</dbReference>
<evidence type="ECO:0000256" key="4">
    <source>
        <dbReference type="SAM" id="MobiDB-lite"/>
    </source>
</evidence>